<dbReference type="Gene3D" id="1.25.40.10">
    <property type="entry name" value="Tetratricopeptide repeat domain"/>
    <property type="match status" value="3"/>
</dbReference>
<dbReference type="PANTHER" id="PTHR12558">
    <property type="entry name" value="CELL DIVISION CYCLE 16,23,27"/>
    <property type="match status" value="1"/>
</dbReference>
<dbReference type="InterPro" id="IPR011990">
    <property type="entry name" value="TPR-like_helical_dom_sf"/>
</dbReference>
<dbReference type="Pfam" id="PF13432">
    <property type="entry name" value="TPR_16"/>
    <property type="match status" value="2"/>
</dbReference>
<evidence type="ECO:0000313" key="1">
    <source>
        <dbReference type="EMBL" id="VAX41885.1"/>
    </source>
</evidence>
<dbReference type="SMART" id="SM00028">
    <property type="entry name" value="TPR"/>
    <property type="match status" value="5"/>
</dbReference>
<dbReference type="SUPFAM" id="SSF48452">
    <property type="entry name" value="TPR-like"/>
    <property type="match status" value="2"/>
</dbReference>
<dbReference type="PROSITE" id="PS50005">
    <property type="entry name" value="TPR"/>
    <property type="match status" value="3"/>
</dbReference>
<dbReference type="AlphaFoldDB" id="A0A3B1E6C5"/>
<dbReference type="PANTHER" id="PTHR12558:SF13">
    <property type="entry name" value="CELL DIVISION CYCLE PROTEIN 27 HOMOLOG"/>
    <property type="match status" value="1"/>
</dbReference>
<sequence>MNDQVAKSHVLRGRIQLEMSELDGALDSLHTAETLAPENVDAHYFLGITYERLTEYEDALQYYKQAAELDPEDAQYVVAVAEVLIDDGRTDEAEAYILSRRSNFAHNAGVRQTLGHIALMQNDHARALTMFSEARLLAPEDTDILEDLAQTQIALGRYGEAAANLGKLLKDEEVAARRRDLRHMYARCLVETGRFIDARNIYLSLTEEDEGAADVAAWIGLGNVACIIKDPYRHKAAARRILTLAPDREEGYLLYAIYHRRRGEFGDALRYLDIGSKHVADTNAIYTLAGVVLTDMGRTDEARQVLGAALIDDPTNRTVAGMLDSLDEVNN</sequence>
<reference evidence="1" key="1">
    <citation type="submission" date="2018-06" db="EMBL/GenBank/DDBJ databases">
        <authorList>
            <person name="Zhirakovskaya E."/>
        </authorList>
    </citation>
    <scope>NUCLEOTIDE SEQUENCE</scope>
</reference>
<dbReference type="InterPro" id="IPR019734">
    <property type="entry name" value="TPR_rpt"/>
</dbReference>
<dbReference type="Pfam" id="PF14559">
    <property type="entry name" value="TPR_19"/>
    <property type="match status" value="1"/>
</dbReference>
<protein>
    <submittedName>
        <fullName evidence="1">Uncharacterized protein</fullName>
    </submittedName>
</protein>
<gene>
    <name evidence="1" type="ORF">MNBD_PLANCTO03-1985</name>
</gene>
<name>A0A3B1E6C5_9ZZZZ</name>
<organism evidence="1">
    <name type="scientific">hydrothermal vent metagenome</name>
    <dbReference type="NCBI Taxonomy" id="652676"/>
    <lineage>
        <taxon>unclassified sequences</taxon>
        <taxon>metagenomes</taxon>
        <taxon>ecological metagenomes</taxon>
    </lineage>
</organism>
<proteinExistence type="predicted"/>
<accession>A0A3B1E6C5</accession>
<dbReference type="EMBL" id="UOGK01000606">
    <property type="protein sequence ID" value="VAX41885.1"/>
    <property type="molecule type" value="Genomic_DNA"/>
</dbReference>
<dbReference type="PROSITE" id="PS50293">
    <property type="entry name" value="TPR_REGION"/>
    <property type="match status" value="1"/>
</dbReference>